<comment type="caution">
    <text evidence="9">Lacks conserved residue(s) required for the propagation of feature annotation.</text>
</comment>
<feature type="domain" description="VWFD" evidence="13">
    <location>
        <begin position="20"/>
        <end position="190"/>
    </location>
</feature>
<accession>A0AAV1F648</accession>
<dbReference type="CDD" id="cd19941">
    <property type="entry name" value="TIL"/>
    <property type="match status" value="3"/>
</dbReference>
<feature type="region of interest" description="Disordered" evidence="10">
    <location>
        <begin position="3523"/>
        <end position="3757"/>
    </location>
</feature>
<feature type="compositionally biased region" description="Polar residues" evidence="10">
    <location>
        <begin position="1544"/>
        <end position="1556"/>
    </location>
</feature>
<proteinExistence type="predicted"/>
<feature type="compositionally biased region" description="Low complexity" evidence="10">
    <location>
        <begin position="4453"/>
        <end position="4527"/>
    </location>
</feature>
<feature type="compositionally biased region" description="Polar residues" evidence="10">
    <location>
        <begin position="1983"/>
        <end position="1998"/>
    </location>
</feature>
<feature type="domain" description="VWFD" evidence="13">
    <location>
        <begin position="4933"/>
        <end position="5113"/>
    </location>
</feature>
<feature type="compositionally biased region" description="Low complexity" evidence="10">
    <location>
        <begin position="1656"/>
        <end position="1685"/>
    </location>
</feature>
<evidence type="ECO:0000259" key="13">
    <source>
        <dbReference type="PROSITE" id="PS51233"/>
    </source>
</evidence>
<feature type="compositionally biased region" description="Low complexity" evidence="10">
    <location>
        <begin position="1465"/>
        <end position="1541"/>
    </location>
</feature>
<feature type="compositionally biased region" description="Polar residues" evidence="10">
    <location>
        <begin position="2669"/>
        <end position="2684"/>
    </location>
</feature>
<feature type="compositionally biased region" description="Low complexity" evidence="10">
    <location>
        <begin position="3028"/>
        <end position="3057"/>
    </location>
</feature>
<evidence type="ECO:0000313" key="14">
    <source>
        <dbReference type="EMBL" id="CAJ1056538.1"/>
    </source>
</evidence>
<dbReference type="Pfam" id="PF01826">
    <property type="entry name" value="TIL"/>
    <property type="match status" value="1"/>
</dbReference>
<sequence length="5607" mass="603102">MDKLPVVTELEIEPTHDNNQFCSTWGNYHYKTFDGDTFQLPSTCNYVLVSNCKDDYETFEIQVQRQVENGTVTIKKVAINLDGVTMELSGAGIKVENEFVSPPYNQHGVSIENTMSYVKIHSNLDLTIMWSQGDSFWVELDAKYMNLTCGLCGDFNGVKMHDEFIKTGAVIEVDEYGEDWKVGGPDDKSDEKSDEDSDEDSDKDSTEVPEDCTDKEDLCTKLLTGPAFASCQDLIDTEFFIQACVKDLCQCKNSASCLCSTTSEFSRQCSHAGGTPQNWKTAQLCGEEKTCPFNMEYSECGSPCTDTCKNPERSQMCDDHCVDGCFCPAGTVFDDITQSGCVPQDQCPCIYKGTPYKSGESYSKDCQKCTCLAGGEWDCQSVDCSGTCTVMGGSHISTYDDKVYTIHADCSYVLSKDINGTFTVLGDLDSCKKPSKSSCLSAVSILMPNQEMIVVEDNGQVTQNKMILKLPFIVEGIIIFRPSTFYIVIQTSYGVLLEIQLNPTMQVYIKVSACNKGKLRGLCGNFNDVEADDFKTRQGLLEGMAKTFANSWRTKTSCPDVREKMGAPCALSVDKELYASHWCAMLTDTNGIFAQCHSVVNPQDYEENCMYDTCTSDDSEKCMCSAISAYVHACAAEGIFLDGWSQTPCDKYTKCPSNFVYSHQMESCGRSCRSLGQPDFTCEVKYTPVDGCGCEKGTYLDEKGECVPASKCPCYVGDMVVNPGQVIKDQGETCSCRGGKLSCTGGNINKTCTSPMVYFSCSSAKPGTKGSECQRSCQTLDSECVSKQCVSGCVCPDGLVSDDKGGCVAEENCGCTFNGVPYESGQTVDVDCNKCTCKSGRWECTDNECDKMCSFYGEGNYHSFDGKEFAFRGSCSYTLVQDFCEDHKNGTFRVMIESIPCGSVDNFCYTAVRLYLGSTEFYLLDGAVKISKRSKEVAIPYQLHTSSLYLTIETKAGLVLMWNKRTMVMVKLKPTFQGKVCGLCGNYDGNIKNDFATRNKEVGVDPVYFGESWKTSPTCPAASLPKTSIYSHRQAWAWKLCGILSSKVFADCHPKVDYHSYHDACVRDTSTCNTSGDCECFCSSVAAYAAACSKAGTCVKWRTPTICPVFCDFYNDEDDCEWHYHHCKKPCLKTCKNPSGECYNDIPALEGCYPRCTAEKPFLEEVTMKCVAKEDCGCYDDHMKHYKEGERMPQPQNCYECYCSSTEASCNYNVQACTCLYKGKKYNYGDIVYDTHDGDGMCMTAECAENGTLARFFETCTTSSASTSTQTPSTVFLFSSEESSTTTAAVTEKSTTEPSGEPTTLATTEKPSATTEQEPTQAPEEPTTTTVITEGPETSTEAATEKSEKTTATTTKTSTTSAVDCYNCTWSKWTSTSYPSQEPEGGEYEPITGITDIDMSACTQPLEIECRSTQHTDQTLSELGQTVTCDTDFGLKCENKDQFPPMCNDYEIRVKCCMDTCATTTPEEPTTATTTTKGPEIPTTEATEKPTTTSTITKKSTTTSPTVPAEPTTTAPEQPEETTAQTTTTTATVTEKTTTEPSGEPTTLATTEKPSATTEQEPTTTPEEPTTATTTTKGPEIPLPEATEKPTTTTTITKKSTTTSPTVPAEPTTTAPEQPEETTAQTTTTTAAVTEKSTTEPSGEPTTLATTEKPSATTEQEPTQAPEEPTTTTVITEGPETSTEAATEKSEKTTATTTKTSTTSAVDCYNCTWSKWTSTSYPSQEPEGGEYEPITGITDIDMSACTKPLEIECRATQHTDQTLSELGQTVTCDTDFGLKCENKDQFPPMCNDYEIRVKCCMDTCATTTPEEPTTATTTTKGPEISTTEATEKPTTTTTITKKSTTTSPTVPAEPTTTAPEQPEETTAQTTTTTATVTEKTTTEPSGEPTTLATTEKPSATTEQEPTTTPEEPTTATTTTKGPEIPTTEATEKPTTTTTITKKSTTTSPTVPAEPTTTAPEQPEETTAQTTTTTAAVTEKSTTEPSGEPTTLATTEKPSATTEQEPTQAPEEPTTTTVITEGPETSTEAATEKTEKTTATTTKTSTTSAVDCYNCTWSKWTSTSYPSQEPEGGEYEPITGITDIDMSACTKPLEIECRATQHTDQTLSELGQTVTCDTDFGLKCENKDQFPPMCNDYEIRVKCCMDTCATTTPEEPTTATTTTKGPEIPTTEATEKPTTTTTITKKSTTTSPTVPAGPTTTAPEQPEETTAQTTTTTVAVTEKSTTEPSGEPTTLATTEKPSATTEQEPTTTPEEPTTATTTTKGPEIPTTEATEKPTTTTTITKKSTTTSPTVPAEPTTTAPEQPEETTAQTTTTTAAVTEKSTTEPSGEPTTLATTEKPSATTEQEPTQAPEEPTTTTVITEGPETSTEAATEKSEKTTATTTKTSTTSAVDCYNCTWSKWTSTSYPSQEPEGGEYEPITGITDIDMSACTQPLEIECRSTQHTDQTLSELGQTVTCDTDFGLKCENKDQFPPMCNDYEIRVKCCIDTCATTTSEEPTTATTTTKGPEIPTTEATEKPTTTSTITKKSTTTSPTVPAEPTTTAPEQPEETTAQTTTTTATVTEKTTTEPSGEPTTLATTEKPSATTEQEPTTTPEEPTTATTTTKGPEIPTTEATEKPTTTTTITKKSTTTSPTVPAEPTTTAPEQPEETTAQTTTTTAAVTEKSTTEPSGEPTTLATTEKPSATTEQEPTQAPEEPTTTTVITEGPETSTEAATEKSEKTTATTTKTSTTSAVDCYNCTWSKWTSTSYPSQEPEGGEYEPITGITDIDMSACTQPLEIECRSTQHTDQTLSELGQTVTCDTDFGLKCENKDQFPPMCNDYEIRVKCCMDTCATTTPEEPTTATTTTKGPEIPTTEATEKPTTTSTITKKSTTTSPTVPAEPTTTAPEQPEETTAQTTTTTATVTEKTTTEPSGEPTTLATTEKPSATTEQEPTTTPEEPTTATTTTKGPEIPTTEATEKPTTTTTITKKSTTTSPTVPAEPTTTAPEQPEETTAQTTTTTAAVTEKSTTEPSGEPTTLATTEKPSATTEQEPTQAPEEPTTTTVITEGPETSTEAATEKSEKTTATTTKTSTTSAVDCYNCTWSKWTSTSYPSQEPEGGEYEPITGITDIDMSACTKPLEIECRATQHTDQTLSELGQTVTCDTDFGLKCENKDQFPPMCNDYEIRVKCCMDTCATTTPEEPTTATTTTKGPEISTTEATEKPTTTTTITKKSTTTSPTVPAGPTTTAPEQPEETTAQTTTTTVAVTEKSTTEPSGEPTTLATTEKPSATTEQEPTPAPEEPTTTTTTTKGPETSTTEATEKPTTTTTITKKSATTSPTVPAGPTTTAPEQPEETTAQTTTTTAAVTEKSTTEPGGEPTTLATTEKPSATTKQEPTQAPEEPTTTTVITEGPETSTEAATEKSEKTTATTTKTSTTSAVDCYNCTWSKWTSTSYPSQEPEGGEYEPITGITDIDMSACTKPLEIECRATQHTDQTLSELGQTVTCDTDFGLKCENKDQFPPMCNDYEIRVKCCMDTCATTTPEEPTTATTTTKGPEIPTTEATEKPTTTSTITKKSTTTSPTVPAEPTTTAPEQPEETTAQTTTTTATVTEKTTTEPSGEPTTLATTEKPSATTEQEPTPAPEEPTTTTTTTKGPEISTTEATEKPTTTTTITKKSATTSPTVPAGPTTTAPEQPEETTAQTTTTTAAVTEKSTTEPSGEPTTLATTEKPSTTTKQEPTQAPEEPTTTTVITEGPETSTEAATEKSEKTTATTTKTSTTSAVDCYNCTWSKWTSTSYPSQEPEGGEYEPITGITDIDMSACTKPLEIECRATQHTDQTLSELGQTVTCDTDFGLKCENKDQFPPMCNDYEIRVKCCMDTCATTTPEEPTTATTTTKGPETSTTEATEKPTTTTTITKKSTTTSPTVPAGPTTTAPEQPEETTAQTTTTTVAVTEKSTTEPSGEPTTLATTEKPSATTEQEPTPAPEEPTTTTTATKGPETSTTEATEKPTTTTTITKKSATTSPTVPAGPTTTAPEQPEETTAQTTTTTAAVTEKSTTEPSGEPTTLATTEKPSTTTEQEPTQAPEEPTTTTVITEGPETSTEAATEKSEKTTATTTKTSTTSAVDCYNCSWSKWTSTSYPSQEPEGGEYEPIKGITDIDMSACTQPLEIECRSTQHTDQTLSELGQTVTCDTDFGLKCENKDQSPPMCNDYEIRVKCCIDTCATTTPEEPTTATTTTTGPEIPTTEATEKPTTTTTITKKSTTTSPTVPAGPTTTAPEQPEETTAQTTTTTAAVTEKSTTEPSGEPTTLATTEKPSATTEQEPTQAPEEPTTTTVITEGPETSTEAATEKSEKTTATTTKTSTTSAVDCYNCFWSNWTSNSYPSDQPDSGEYEPITGITDIDLNKCTQPLEIECRSKQHKDKNLSELVQVVTCDTNFGLTCENKDQLPPVCDDYEIRAKCCMDTCVTTTPEEPTTTTTTTKGPETSTTEATEKPTTTTTITKKSTTTSPTVPAGPTTTAPEQPEETTAQTTTTAATVTEKSTTEPSGEPTTLATTEKPSATTEQEPTQAPEEPTTTTVITEGPETSTEAATEKSEKTTATTTKTSTTSAVDCYSCFWSKWTSISYPSDQPDSGEYEPITGITDIDMSACTQPLEIECRATQHTDQTLSELGQTVTCDTDFGLKCENKDQFPPMCNDYEIRVKCCMDTCAESTTTTTTGPKTSTTEATEKPTTTTTITKEATTTSSTVPAGPTTTAPEQPEETTAQTTTKTAAVTEKSTTEPSGEPTTLATTEKPSATTTQEPTVCYCHYMGEFLLPGATVYNKTDEDGWCFSAYCNSTCNIVKHSAPCSSTTTATPTTTITDGITQTGTTSAGAETTVKPFKDCSYLKTPKKNGESWSVDSCTTATCDNGKVVTDHVPCKPVTMPICENEHPPVRVYDEDGCCFHYECRCICTGWGDPHMVTFDGQYYSFQENCTYVLVKEIIPKYNFRITIDNEDCSNTDDVTCPKALMVYYKNYEVILTQSNNLTNRVYVNGDQVSPTYSNDDLSIMSTGIELLLEIPEIEAAIMYEGLMFRVELPFSLFHNNTEGQCGYCDNNMKNDCRLPNGETHSSCSEMGHHWQIPDKNKPYCEPQPTPTPTPTEVSCEADICEILTSKVFEECHKVISPQPYYDACKFDVCHMPDSAVGCTSLEAYAAECAEALVCVAWRNFTNGVCEYPCPANKVYKPCGPVFAPTCNVRTNENIAKQCNGKKKDQNLACNGLLEGCFCPEGMTPFNSDCDICVTSCCTGPDGKPKLPGEPWLIDCQECVCGNDASVHCEPIACPTQEPVNCTKEGEVLVTRTVDCCEIQTCECDPSSCQLPSHKCPLGYAMELHVSDDDCCPTVTCVPKRVCVFNDTEYQPGSTFSKSPCESCSCTDDKDSDEMLNSIACIVMDCLDECPQGYEFESKPGECCPSPKKTSCVLELPDLTDPIIIEPSKSWSPPNDTCIKYECQKVKDDFVISKNEVTCPAFDPEDCVPGTEQTDMNGCCRTCTPRHRCFRRSNSTYLKAKDCKSVVPVKIYTCLGSCGPSSSVYSAETNTIEHSCPCCRAIKTETKKVEMVCPDGTKKMHSFIIIKDCDCVASNC</sequence>
<evidence type="ECO:0000313" key="15">
    <source>
        <dbReference type="Proteomes" id="UP001178508"/>
    </source>
</evidence>
<organism evidence="14 15">
    <name type="scientific">Xyrichtys novacula</name>
    <name type="common">Pearly razorfish</name>
    <name type="synonym">Hemipteronotus novacula</name>
    <dbReference type="NCBI Taxonomy" id="13765"/>
    <lineage>
        <taxon>Eukaryota</taxon>
        <taxon>Metazoa</taxon>
        <taxon>Chordata</taxon>
        <taxon>Craniata</taxon>
        <taxon>Vertebrata</taxon>
        <taxon>Euteleostomi</taxon>
        <taxon>Actinopterygii</taxon>
        <taxon>Neopterygii</taxon>
        <taxon>Teleostei</taxon>
        <taxon>Neoteleostei</taxon>
        <taxon>Acanthomorphata</taxon>
        <taxon>Eupercaria</taxon>
        <taxon>Labriformes</taxon>
        <taxon>Labridae</taxon>
        <taxon>Xyrichtys</taxon>
    </lineage>
</organism>
<feature type="domain" description="CTCK" evidence="11">
    <location>
        <begin position="5514"/>
        <end position="5607"/>
    </location>
</feature>
<feature type="compositionally biased region" description="Polar residues" evidence="10">
    <location>
        <begin position="3945"/>
        <end position="3954"/>
    </location>
</feature>
<feature type="region of interest" description="Disordered" evidence="10">
    <location>
        <begin position="3180"/>
        <end position="3414"/>
    </location>
</feature>
<feature type="region of interest" description="Disordered" evidence="10">
    <location>
        <begin position="4694"/>
        <end position="4778"/>
    </location>
</feature>
<feature type="domain" description="VWFC" evidence="12">
    <location>
        <begin position="5267"/>
        <end position="5334"/>
    </location>
</feature>
<dbReference type="PANTHER" id="PTHR11339">
    <property type="entry name" value="EXTRACELLULAR MATRIX GLYCOPROTEIN RELATED"/>
    <property type="match status" value="1"/>
</dbReference>
<dbReference type="PROSITE" id="PS01208">
    <property type="entry name" value="VWFC_1"/>
    <property type="match status" value="1"/>
</dbReference>
<dbReference type="SMART" id="SM00041">
    <property type="entry name" value="CT"/>
    <property type="match status" value="1"/>
</dbReference>
<evidence type="ECO:0000256" key="9">
    <source>
        <dbReference type="PROSITE-ProRule" id="PRU00039"/>
    </source>
</evidence>
<feature type="compositionally biased region" description="Low complexity" evidence="10">
    <location>
        <begin position="1279"/>
        <end position="1297"/>
    </location>
</feature>
<evidence type="ECO:0000256" key="4">
    <source>
        <dbReference type="ARBA" id="ARBA00022737"/>
    </source>
</evidence>
<feature type="compositionally biased region" description="Low complexity" evidence="10">
    <location>
        <begin position="2151"/>
        <end position="2226"/>
    </location>
</feature>
<dbReference type="InterPro" id="IPR050780">
    <property type="entry name" value="Mucin_vWF_Thrombospondin_sf"/>
</dbReference>
<dbReference type="GO" id="GO:0005576">
    <property type="term" value="C:extracellular region"/>
    <property type="evidence" value="ECO:0007669"/>
    <property type="project" value="UniProtKB-SubCell"/>
</dbReference>
<dbReference type="PROSITE" id="PS51233">
    <property type="entry name" value="VWFD"/>
    <property type="match status" value="4"/>
</dbReference>
<dbReference type="InterPro" id="IPR025155">
    <property type="entry name" value="WxxW_domain"/>
</dbReference>
<dbReference type="InterPro" id="IPR001846">
    <property type="entry name" value="VWF_type-D"/>
</dbReference>
<feature type="compositionally biased region" description="Low complexity" evidence="10">
    <location>
        <begin position="1808"/>
        <end position="1884"/>
    </location>
</feature>
<keyword evidence="2" id="KW-0964">Secreted</keyword>
<feature type="compositionally biased region" description="Low complexity" evidence="10">
    <location>
        <begin position="3615"/>
        <end position="3698"/>
    </location>
</feature>
<feature type="region of interest" description="Disordered" evidence="10">
    <location>
        <begin position="1465"/>
        <end position="1698"/>
    </location>
</feature>
<feature type="domain" description="VWFC" evidence="12">
    <location>
        <begin position="5372"/>
        <end position="5444"/>
    </location>
</feature>
<keyword evidence="5" id="KW-0186">Copper</keyword>
<feature type="region of interest" description="Disordered" evidence="10">
    <location>
        <begin position="4211"/>
        <end position="4343"/>
    </location>
</feature>
<dbReference type="FunFam" id="2.10.25.10:FF:000414">
    <property type="entry name" value="von Willebrand factor"/>
    <property type="match status" value="1"/>
</dbReference>
<dbReference type="InterPro" id="IPR002919">
    <property type="entry name" value="TIL_dom"/>
</dbReference>
<feature type="region of interest" description="Disordered" evidence="10">
    <location>
        <begin position="179"/>
        <end position="211"/>
    </location>
</feature>
<feature type="compositionally biased region" description="Polar residues" evidence="10">
    <location>
        <begin position="2326"/>
        <end position="2341"/>
    </location>
</feature>
<feature type="compositionally biased region" description="Polar residues" evidence="10">
    <location>
        <begin position="1887"/>
        <end position="1899"/>
    </location>
</feature>
<feature type="compositionally biased region" description="Polar residues" evidence="10">
    <location>
        <begin position="1301"/>
        <end position="1312"/>
    </location>
</feature>
<feature type="domain" description="VWFD" evidence="13">
    <location>
        <begin position="851"/>
        <end position="1020"/>
    </location>
</feature>
<feature type="compositionally biased region" description="Low complexity" evidence="10">
    <location>
        <begin position="2586"/>
        <end position="2665"/>
    </location>
</feature>
<feature type="compositionally biased region" description="Low complexity" evidence="10">
    <location>
        <begin position="4300"/>
        <end position="4329"/>
    </location>
</feature>
<dbReference type="InterPro" id="IPR036084">
    <property type="entry name" value="Ser_inhib-like_sf"/>
</dbReference>
<keyword evidence="3" id="KW-0732">Signal</keyword>
<dbReference type="Gene3D" id="2.10.25.10">
    <property type="entry name" value="Laminin"/>
    <property type="match status" value="3"/>
</dbReference>
<evidence type="ECO:0000256" key="6">
    <source>
        <dbReference type="ARBA" id="ARBA00023157"/>
    </source>
</evidence>
<dbReference type="InterPro" id="IPR001007">
    <property type="entry name" value="VWF_dom"/>
</dbReference>
<feature type="compositionally biased region" description="Polar residues" evidence="10">
    <location>
        <begin position="2573"/>
        <end position="2585"/>
    </location>
</feature>
<dbReference type="SMART" id="SM00832">
    <property type="entry name" value="C8"/>
    <property type="match status" value="4"/>
</dbReference>
<dbReference type="Pfam" id="PF23244">
    <property type="entry name" value="VWF"/>
    <property type="match status" value="1"/>
</dbReference>
<dbReference type="InterPro" id="IPR006207">
    <property type="entry name" value="Cys_knot_C"/>
</dbReference>
<feature type="compositionally biased region" description="Low complexity" evidence="10">
    <location>
        <begin position="2837"/>
        <end position="2913"/>
    </location>
</feature>
<feature type="compositionally biased region" description="Low complexity" evidence="10">
    <location>
        <begin position="4543"/>
        <end position="4572"/>
    </location>
</feature>
<evidence type="ECO:0000259" key="11">
    <source>
        <dbReference type="PROSITE" id="PS01225"/>
    </source>
</evidence>
<dbReference type="InterPro" id="IPR058753">
    <property type="entry name" value="TIL_OTOGL_Mucin"/>
</dbReference>
<comment type="subcellular location">
    <subcellularLocation>
        <location evidence="1">Secreted</location>
    </subcellularLocation>
</comment>
<reference evidence="14" key="1">
    <citation type="submission" date="2023-08" db="EMBL/GenBank/DDBJ databases">
        <authorList>
            <person name="Alioto T."/>
            <person name="Alioto T."/>
            <person name="Gomez Garrido J."/>
        </authorList>
    </citation>
    <scope>NUCLEOTIDE SEQUENCE</scope>
</reference>
<feature type="compositionally biased region" description="Polar residues" evidence="10">
    <location>
        <begin position="3702"/>
        <end position="3713"/>
    </location>
</feature>
<feature type="compositionally biased region" description="Low complexity" evidence="10">
    <location>
        <begin position="3523"/>
        <end position="3599"/>
    </location>
</feature>
<feature type="compositionally biased region" description="Low complexity" evidence="10">
    <location>
        <begin position="1313"/>
        <end position="1342"/>
    </location>
</feature>
<evidence type="ECO:0000256" key="3">
    <source>
        <dbReference type="ARBA" id="ARBA00022729"/>
    </source>
</evidence>
<protein>
    <submittedName>
        <fullName evidence="14">Mucin-5AC-like</fullName>
    </submittedName>
</protein>
<feature type="compositionally biased region" description="Low complexity" evidence="10">
    <location>
        <begin position="3180"/>
        <end position="3255"/>
    </location>
</feature>
<feature type="compositionally biased region" description="Low complexity" evidence="10">
    <location>
        <begin position="1999"/>
        <end position="2028"/>
    </location>
</feature>
<feature type="compositionally biased region" description="Polar residues" evidence="10">
    <location>
        <begin position="3602"/>
        <end position="3614"/>
    </location>
</feature>
<feature type="compositionally biased region" description="Low complexity" evidence="10">
    <location>
        <begin position="2342"/>
        <end position="2371"/>
    </location>
</feature>
<comment type="subunit">
    <text evidence="8">Homomultimer; disulfide-linked. The N- and C-terminus mediate their assembly into higher order structures to form filaments. The CTCK domains of two polypeptides associate in the endoplasmic reticulum to generate intermolecularly disulfide-bonded dimers. These dimers progress to the Golgi apparatus, which is a more acidic environment than the endoplasmic reticulum. Under acidic conditions, the N-termini form non-covalent intermolecular interactions that juxtapose assemblies from different CTCK-linked dimers to produce long, disulfide-linked polymers that remain highly compact until secretion.</text>
</comment>
<feature type="region of interest" description="Disordered" evidence="10">
    <location>
        <begin position="4453"/>
        <end position="4585"/>
    </location>
</feature>
<feature type="compositionally biased region" description="Low complexity" evidence="10">
    <location>
        <begin position="2243"/>
        <end position="2322"/>
    </location>
</feature>
<keyword evidence="4" id="KW-0677">Repeat</keyword>
<feature type="compositionally biased region" description="Basic and acidic residues" evidence="10">
    <location>
        <begin position="179"/>
        <end position="191"/>
    </location>
</feature>
<dbReference type="SMART" id="SM00214">
    <property type="entry name" value="VWC"/>
    <property type="match status" value="5"/>
</dbReference>
<feature type="region of interest" description="Disordered" evidence="10">
    <location>
        <begin position="1279"/>
        <end position="1355"/>
    </location>
</feature>
<dbReference type="PROSITE" id="PS01225">
    <property type="entry name" value="CTCK_2"/>
    <property type="match status" value="1"/>
</dbReference>
<evidence type="ECO:0000256" key="5">
    <source>
        <dbReference type="ARBA" id="ARBA00023008"/>
    </source>
</evidence>
<dbReference type="FunFam" id="2.10.25.10:FF:000153">
    <property type="entry name" value="MUC5B isoform 1"/>
    <property type="match status" value="1"/>
</dbReference>
<feature type="compositionally biased region" description="Low complexity" evidence="10">
    <location>
        <begin position="2685"/>
        <end position="2714"/>
    </location>
</feature>
<feature type="compositionally biased region" description="Low complexity" evidence="10">
    <location>
        <begin position="4211"/>
        <end position="4284"/>
    </location>
</feature>
<dbReference type="SMART" id="SM00215">
    <property type="entry name" value="VWC_out"/>
    <property type="match status" value="3"/>
</dbReference>
<evidence type="ECO:0000259" key="12">
    <source>
        <dbReference type="PROSITE" id="PS50184"/>
    </source>
</evidence>
<dbReference type="Pfam" id="PF00094">
    <property type="entry name" value="VWD"/>
    <property type="match status" value="4"/>
</dbReference>
<feature type="region of interest" description="Disordered" evidence="10">
    <location>
        <begin position="2496"/>
        <end position="2728"/>
    </location>
</feature>
<evidence type="ECO:0000256" key="10">
    <source>
        <dbReference type="SAM" id="MobiDB-lite"/>
    </source>
</evidence>
<feature type="compositionally biased region" description="Polar residues" evidence="10">
    <location>
        <begin position="3362"/>
        <end position="3371"/>
    </location>
</feature>
<name>A0AAV1F648_XYRNO</name>
<dbReference type="SMART" id="SM00216">
    <property type="entry name" value="VWD"/>
    <property type="match status" value="4"/>
</dbReference>
<dbReference type="FunFam" id="2.10.25.10:FF:000674">
    <property type="entry name" value="Mucin-2"/>
    <property type="match status" value="1"/>
</dbReference>
<feature type="compositionally biased region" description="Low complexity" evidence="10">
    <location>
        <begin position="3955"/>
        <end position="4086"/>
    </location>
</feature>
<feature type="compositionally biased region" description="Polar residues" evidence="10">
    <location>
        <begin position="1640"/>
        <end position="1655"/>
    </location>
</feature>
<dbReference type="Proteomes" id="UP001178508">
    <property type="component" value="Chromosome 5"/>
</dbReference>
<dbReference type="Pfam" id="PF08742">
    <property type="entry name" value="C8"/>
    <property type="match status" value="4"/>
</dbReference>
<evidence type="ECO:0000256" key="1">
    <source>
        <dbReference type="ARBA" id="ARBA00004613"/>
    </source>
</evidence>
<evidence type="ECO:0000256" key="2">
    <source>
        <dbReference type="ARBA" id="ARBA00022525"/>
    </source>
</evidence>
<dbReference type="PROSITE" id="PS50184">
    <property type="entry name" value="VWFC_2"/>
    <property type="match status" value="2"/>
</dbReference>
<gene>
    <name evidence="14" type="ORF">XNOV1_A035425</name>
</gene>
<feature type="compositionally biased region" description="Low complexity" evidence="10">
    <location>
        <begin position="3714"/>
        <end position="3743"/>
    </location>
</feature>
<keyword evidence="6" id="KW-1015">Disulfide bond</keyword>
<feature type="compositionally biased region" description="Acidic residues" evidence="10">
    <location>
        <begin position="192"/>
        <end position="211"/>
    </location>
</feature>
<feature type="region of interest" description="Disordered" evidence="10">
    <location>
        <begin position="1808"/>
        <end position="2042"/>
    </location>
</feature>
<feature type="compositionally biased region" description="Polar residues" evidence="10">
    <location>
        <begin position="4767"/>
        <end position="4778"/>
    </location>
</feature>
<feature type="compositionally biased region" description="Polar residues" evidence="10">
    <location>
        <begin position="4531"/>
        <end position="4542"/>
    </location>
</feature>
<feature type="region of interest" description="Disordered" evidence="10">
    <location>
        <begin position="2837"/>
        <end position="3071"/>
    </location>
</feature>
<dbReference type="PANTHER" id="PTHR11339:SF408">
    <property type="entry name" value="MUCIN-5B"/>
    <property type="match status" value="1"/>
</dbReference>
<feature type="compositionally biased region" description="Low complexity" evidence="10">
    <location>
        <begin position="3866"/>
        <end position="3941"/>
    </location>
</feature>
<dbReference type="PROSITE" id="PS01185">
    <property type="entry name" value="CTCK_1"/>
    <property type="match status" value="1"/>
</dbReference>
<feature type="compositionally biased region" description="Low complexity" evidence="10">
    <location>
        <begin position="4694"/>
        <end position="4763"/>
    </location>
</feature>
<feature type="region of interest" description="Disordered" evidence="10">
    <location>
        <begin position="2151"/>
        <end position="2385"/>
    </location>
</feature>
<keyword evidence="7" id="KW-0325">Glycoprotein</keyword>
<feature type="compositionally biased region" description="Low complexity" evidence="10">
    <location>
        <begin position="1900"/>
        <end position="1979"/>
    </location>
</feature>
<feature type="compositionally biased region" description="Polar residues" evidence="10">
    <location>
        <begin position="2916"/>
        <end position="2928"/>
    </location>
</feature>
<feature type="compositionally biased region" description="Polar residues" evidence="10">
    <location>
        <begin position="4288"/>
        <end position="4299"/>
    </location>
</feature>
<feature type="compositionally biased region" description="Low complexity" evidence="10">
    <location>
        <begin position="3372"/>
        <end position="3400"/>
    </location>
</feature>
<evidence type="ECO:0000256" key="7">
    <source>
        <dbReference type="ARBA" id="ARBA00023180"/>
    </source>
</evidence>
<feature type="domain" description="VWFD" evidence="13">
    <location>
        <begin position="386"/>
        <end position="559"/>
    </location>
</feature>
<dbReference type="EMBL" id="OY660868">
    <property type="protein sequence ID" value="CAJ1056538.1"/>
    <property type="molecule type" value="Genomic_DNA"/>
</dbReference>
<feature type="compositionally biased region" description="Low complexity" evidence="10">
    <location>
        <begin position="2496"/>
        <end position="2570"/>
    </location>
</feature>
<feature type="compositionally biased region" description="Low complexity" evidence="10">
    <location>
        <begin position="1589"/>
        <end position="1636"/>
    </location>
</feature>
<dbReference type="Pfam" id="PF13330">
    <property type="entry name" value="Mucin2_WxxW"/>
    <property type="match status" value="11"/>
</dbReference>
<feature type="compositionally biased region" description="Low complexity" evidence="10">
    <location>
        <begin position="1557"/>
        <end position="1580"/>
    </location>
</feature>
<dbReference type="InterPro" id="IPR014853">
    <property type="entry name" value="VWF/SSPO/ZAN-like_Cys-rich_dom"/>
</dbReference>
<feature type="compositionally biased region" description="Low complexity" evidence="10">
    <location>
        <begin position="2929"/>
        <end position="3008"/>
    </location>
</feature>
<feature type="compositionally biased region" description="Polar residues" evidence="10">
    <location>
        <begin position="3012"/>
        <end position="3027"/>
    </location>
</feature>
<dbReference type="SUPFAM" id="SSF57567">
    <property type="entry name" value="Serine protease inhibitors"/>
    <property type="match status" value="3"/>
</dbReference>
<feature type="compositionally biased region" description="Low complexity" evidence="10">
    <location>
        <begin position="3269"/>
        <end position="3355"/>
    </location>
</feature>
<feature type="region of interest" description="Disordered" evidence="10">
    <location>
        <begin position="3866"/>
        <end position="4100"/>
    </location>
</feature>
<feature type="compositionally biased region" description="Polar residues" evidence="10">
    <location>
        <begin position="3259"/>
        <end position="3268"/>
    </location>
</feature>
<feature type="compositionally biased region" description="Polar residues" evidence="10">
    <location>
        <begin position="2230"/>
        <end position="2242"/>
    </location>
</feature>
<keyword evidence="15" id="KW-1185">Reference proteome</keyword>
<dbReference type="Pfam" id="PF25962">
    <property type="entry name" value="TIL_OTOGL_Mucin"/>
    <property type="match status" value="1"/>
</dbReference>
<evidence type="ECO:0000256" key="8">
    <source>
        <dbReference type="ARBA" id="ARBA00063950"/>
    </source>
</evidence>